<name>A0A6J4NMT2_9BACT</name>
<dbReference type="InterPro" id="IPR011060">
    <property type="entry name" value="RibuloseP-bd_barrel"/>
</dbReference>
<evidence type="ECO:0000256" key="3">
    <source>
        <dbReference type="ARBA" id="ARBA00022605"/>
    </source>
</evidence>
<dbReference type="Pfam" id="PF00697">
    <property type="entry name" value="PRAI"/>
    <property type="match status" value="1"/>
</dbReference>
<protein>
    <recommendedName>
        <fullName evidence="2">phosphoribosylanthranilate isomerase</fullName>
        <ecNumber evidence="2">5.3.1.24</ecNumber>
    </recommendedName>
</protein>
<gene>
    <name evidence="8" type="ORF">AVDCRST_MAG74-1106</name>
</gene>
<dbReference type="GO" id="GO:0000162">
    <property type="term" value="P:L-tryptophan biosynthetic process"/>
    <property type="evidence" value="ECO:0007669"/>
    <property type="project" value="UniProtKB-UniPathway"/>
</dbReference>
<dbReference type="GO" id="GO:0004640">
    <property type="term" value="F:phosphoribosylanthranilate isomerase activity"/>
    <property type="evidence" value="ECO:0007669"/>
    <property type="project" value="UniProtKB-EC"/>
</dbReference>
<keyword evidence="3" id="KW-0028">Amino-acid biosynthesis</keyword>
<evidence type="ECO:0000256" key="5">
    <source>
        <dbReference type="ARBA" id="ARBA00023141"/>
    </source>
</evidence>
<evidence type="ECO:0000313" key="8">
    <source>
        <dbReference type="EMBL" id="CAA9392882.1"/>
    </source>
</evidence>
<evidence type="ECO:0000256" key="4">
    <source>
        <dbReference type="ARBA" id="ARBA00022822"/>
    </source>
</evidence>
<accession>A0A6J4NMT2</accession>
<dbReference type="EC" id="5.3.1.24" evidence="2"/>
<keyword evidence="6" id="KW-0413">Isomerase</keyword>
<proteinExistence type="predicted"/>
<feature type="domain" description="N-(5'phosphoribosyl) anthranilate isomerase (PRAI)" evidence="7">
    <location>
        <begin position="10"/>
        <end position="57"/>
    </location>
</feature>
<evidence type="ECO:0000256" key="6">
    <source>
        <dbReference type="ARBA" id="ARBA00023235"/>
    </source>
</evidence>
<dbReference type="SUPFAM" id="SSF51366">
    <property type="entry name" value="Ribulose-phoshate binding barrel"/>
    <property type="match status" value="1"/>
</dbReference>
<comment type="pathway">
    <text evidence="1">Amino-acid biosynthesis; L-tryptophan biosynthesis; L-tryptophan from chorismate: step 3/5.</text>
</comment>
<reference evidence="8" key="1">
    <citation type="submission" date="2020-02" db="EMBL/GenBank/DDBJ databases">
        <authorList>
            <person name="Meier V. D."/>
        </authorList>
    </citation>
    <scope>NUCLEOTIDE SEQUENCE</scope>
    <source>
        <strain evidence="8">AVDCRST_MAG74</strain>
    </source>
</reference>
<evidence type="ECO:0000256" key="2">
    <source>
        <dbReference type="ARBA" id="ARBA00012572"/>
    </source>
</evidence>
<dbReference type="InterPro" id="IPR013785">
    <property type="entry name" value="Aldolase_TIM"/>
</dbReference>
<sequence length="61" mass="6866">MAKKVQEIFPKMYLAGGLSIENVRKAILQVKPFAVDSCSSVEEAKGIKNHTRVKNFIFQAR</sequence>
<organism evidence="8">
    <name type="scientific">uncultured Pyrinomonadaceae bacterium</name>
    <dbReference type="NCBI Taxonomy" id="2283094"/>
    <lineage>
        <taxon>Bacteria</taxon>
        <taxon>Pseudomonadati</taxon>
        <taxon>Acidobacteriota</taxon>
        <taxon>Blastocatellia</taxon>
        <taxon>Blastocatellales</taxon>
        <taxon>Pyrinomonadaceae</taxon>
        <taxon>environmental samples</taxon>
    </lineage>
</organism>
<dbReference type="EMBL" id="CADCUR010000092">
    <property type="protein sequence ID" value="CAA9392882.1"/>
    <property type="molecule type" value="Genomic_DNA"/>
</dbReference>
<dbReference type="AlphaFoldDB" id="A0A6J4NMT2"/>
<evidence type="ECO:0000256" key="1">
    <source>
        <dbReference type="ARBA" id="ARBA00004664"/>
    </source>
</evidence>
<dbReference type="UniPathway" id="UPA00035">
    <property type="reaction ID" value="UER00042"/>
</dbReference>
<keyword evidence="4" id="KW-0822">Tryptophan biosynthesis</keyword>
<evidence type="ECO:0000259" key="7">
    <source>
        <dbReference type="Pfam" id="PF00697"/>
    </source>
</evidence>
<keyword evidence="5" id="KW-0057">Aromatic amino acid biosynthesis</keyword>
<dbReference type="Gene3D" id="3.20.20.70">
    <property type="entry name" value="Aldolase class I"/>
    <property type="match status" value="1"/>
</dbReference>
<dbReference type="InterPro" id="IPR001240">
    <property type="entry name" value="PRAI_dom"/>
</dbReference>